<organismHost>
    <name type="scientific">Felis catus</name>
    <name type="common">Cat</name>
    <name type="synonym">Felis silvestris catus</name>
    <dbReference type="NCBI Taxonomy" id="9685"/>
</organismHost>
<name>A0A5C1J0K1_COWPX</name>
<organismHost>
    <name type="scientific">Microtus agrestis</name>
    <name type="common">Short-tailed field vole</name>
    <dbReference type="NCBI Taxonomy" id="29092"/>
</organismHost>
<accession>A0A5C1J0K1</accession>
<organismHost>
    <name type="scientific">Loxodonta africana</name>
    <name type="common">African elephant</name>
    <dbReference type="NCBI Taxonomy" id="9785"/>
</organismHost>
<organismHost>
    <name type="scientific">Myodes glareolus</name>
    <name type="common">Bank vole</name>
    <name type="synonym">Clethrionomys glareolus</name>
    <dbReference type="NCBI Taxonomy" id="447135"/>
</organismHost>
<organismHost>
    <name type="scientific">Bos taurus</name>
    <name type="common">Bovine</name>
    <dbReference type="NCBI Taxonomy" id="9913"/>
</organismHost>
<organismHost>
    <name type="scientific">Homo sapiens</name>
    <name type="common">Human</name>
    <dbReference type="NCBI Taxonomy" id="9606"/>
</organismHost>
<dbReference type="Proteomes" id="UP000324967">
    <property type="component" value="Segment"/>
</dbReference>
<organism evidence="1">
    <name type="scientific">Cowpox virus</name>
    <name type="common">CPV</name>
    <dbReference type="NCBI Taxonomy" id="10243"/>
    <lineage>
        <taxon>Viruses</taxon>
        <taxon>Varidnaviria</taxon>
        <taxon>Bamfordvirae</taxon>
        <taxon>Nucleocytoviricota</taxon>
        <taxon>Pokkesviricetes</taxon>
        <taxon>Chitovirales</taxon>
        <taxon>Poxviridae</taxon>
        <taxon>Chordopoxvirinae</taxon>
        <taxon>Orthopoxvirus</taxon>
        <taxon>Orthopoxvirus cowpox</taxon>
    </lineage>
</organism>
<organismHost>
    <name type="scientific">Mus musculus</name>
    <name type="common">Mouse</name>
    <dbReference type="NCBI Taxonomy" id="10090"/>
</organismHost>
<dbReference type="EMBL" id="KY549150">
    <property type="protein sequence ID" value="QEM24871.1"/>
    <property type="molecule type" value="Genomic_DNA"/>
</dbReference>
<protein>
    <submittedName>
        <fullName evidence="1">CPXV031 protein</fullName>
    </submittedName>
</protein>
<gene>
    <name evidence="1" type="ORF">CPXV031</name>
</gene>
<organismHost>
    <name type="scientific">Apodemus sylvaticus</name>
    <name type="common">European woodmouse</name>
    <dbReference type="NCBI Taxonomy" id="10129"/>
</organismHost>
<evidence type="ECO:0000313" key="1">
    <source>
        <dbReference type="EMBL" id="QEM24871.1"/>
    </source>
</evidence>
<sequence length="74" mass="9014">MQIQYVIVVTRELLWLENKRVNRLLYNIYTDLTNVIEKIAPEYIQRLQYLYHIKITRPFDISLCLVMSLSYSFL</sequence>
<reference evidence="1" key="1">
    <citation type="journal article" date="2017" name="Viruses">
        <title>Cowpox virus: What's in a Name?</title>
        <authorList>
            <person name="Mauldin M.R."/>
            <person name="Antwerpen M."/>
            <person name="Emerson G.L."/>
            <person name="Li Y."/>
            <person name="Zoeller G."/>
            <person name="Carroll D.S."/>
            <person name="Meyer H."/>
        </authorList>
    </citation>
    <scope>NUCLEOTIDE SEQUENCE [LARGE SCALE GENOMIC DNA]</scope>
    <source>
        <strain evidence="1">CPXV_K4207</strain>
    </source>
</reference>
<proteinExistence type="predicted"/>